<keyword evidence="2" id="KW-1133">Transmembrane helix</keyword>
<evidence type="ECO:0000313" key="4">
    <source>
        <dbReference type="Proteomes" id="UP000199301"/>
    </source>
</evidence>
<feature type="compositionally biased region" description="Basic and acidic residues" evidence="1">
    <location>
        <begin position="153"/>
        <end position="166"/>
    </location>
</feature>
<evidence type="ECO:0000256" key="2">
    <source>
        <dbReference type="SAM" id="Phobius"/>
    </source>
</evidence>
<evidence type="ECO:0000313" key="3">
    <source>
        <dbReference type="EMBL" id="SDQ73011.1"/>
    </source>
</evidence>
<dbReference type="AlphaFoldDB" id="A0A1H1D8Y8"/>
<sequence>MQVRTDDEVYRVDAVWLGPPKATFPWRARYVAWGVGILVFLLVLAAERRMNIGFGFFSTGWALVITIALTRLICSRISHERPLSAVLVMWLRELTAPRRAASGRGGAVSAAKLRVRAQRPRPRPKKSKRSARKRPPTPGAQTPPDRTGGPGRTQDRSGRPANERAGRSGAPPPQGREAAPARRRQRSGASAGRTRNPNRRVHSKEVRGVRSRTRS</sequence>
<dbReference type="EMBL" id="FNKO01000002">
    <property type="protein sequence ID" value="SDQ73011.1"/>
    <property type="molecule type" value="Genomic_DNA"/>
</dbReference>
<gene>
    <name evidence="3" type="ORF">SAMN04489718_1963</name>
</gene>
<protein>
    <submittedName>
        <fullName evidence="3">Uncharacterized protein</fullName>
    </submittedName>
</protein>
<feature type="transmembrane region" description="Helical" evidence="2">
    <location>
        <begin position="52"/>
        <end position="74"/>
    </location>
</feature>
<evidence type="ECO:0000256" key="1">
    <source>
        <dbReference type="SAM" id="MobiDB-lite"/>
    </source>
</evidence>
<feature type="compositionally biased region" description="Basic residues" evidence="1">
    <location>
        <begin position="113"/>
        <end position="135"/>
    </location>
</feature>
<keyword evidence="2" id="KW-0812">Transmembrane</keyword>
<dbReference type="Proteomes" id="UP000199301">
    <property type="component" value="Unassembled WGS sequence"/>
</dbReference>
<keyword evidence="2" id="KW-0472">Membrane</keyword>
<dbReference type="STRING" id="995062.SAMN04489718_1963"/>
<dbReference type="OrthoDB" id="4481052at2"/>
<organism evidence="3 4">
    <name type="scientific">Actinopolyspora saharensis</name>
    <dbReference type="NCBI Taxonomy" id="995062"/>
    <lineage>
        <taxon>Bacteria</taxon>
        <taxon>Bacillati</taxon>
        <taxon>Actinomycetota</taxon>
        <taxon>Actinomycetes</taxon>
        <taxon>Actinopolysporales</taxon>
        <taxon>Actinopolysporaceae</taxon>
        <taxon>Actinopolyspora</taxon>
    </lineage>
</organism>
<dbReference type="RefSeq" id="WP_092523160.1">
    <property type="nucleotide sequence ID" value="NZ_FNKO01000002.1"/>
</dbReference>
<reference evidence="4" key="1">
    <citation type="submission" date="2016-10" db="EMBL/GenBank/DDBJ databases">
        <authorList>
            <person name="Varghese N."/>
            <person name="Submissions S."/>
        </authorList>
    </citation>
    <scope>NUCLEOTIDE SEQUENCE [LARGE SCALE GENOMIC DNA]</scope>
    <source>
        <strain evidence="4">DSM 45459</strain>
    </source>
</reference>
<feature type="compositionally biased region" description="Low complexity" evidence="1">
    <location>
        <begin position="101"/>
        <end position="112"/>
    </location>
</feature>
<feature type="region of interest" description="Disordered" evidence="1">
    <location>
        <begin position="101"/>
        <end position="215"/>
    </location>
</feature>
<keyword evidence="4" id="KW-1185">Reference proteome</keyword>
<name>A0A1H1D8Y8_9ACTN</name>
<proteinExistence type="predicted"/>
<feature type="transmembrane region" description="Helical" evidence="2">
    <location>
        <begin position="30"/>
        <end position="46"/>
    </location>
</feature>
<accession>A0A1H1D8Y8</accession>